<evidence type="ECO:0000313" key="2">
    <source>
        <dbReference type="Proteomes" id="UP000663193"/>
    </source>
</evidence>
<dbReference type="EMBL" id="CP069023">
    <property type="protein sequence ID" value="QRC90715.1"/>
    <property type="molecule type" value="Genomic_DNA"/>
</dbReference>
<protein>
    <submittedName>
        <fullName evidence="1">Uncharacterized protein</fullName>
    </submittedName>
</protein>
<organism evidence="1 2">
    <name type="scientific">Phaeosphaeria nodorum (strain SN15 / ATCC MYA-4574 / FGSC 10173)</name>
    <name type="common">Glume blotch fungus</name>
    <name type="synonym">Parastagonospora nodorum</name>
    <dbReference type="NCBI Taxonomy" id="321614"/>
    <lineage>
        <taxon>Eukaryota</taxon>
        <taxon>Fungi</taxon>
        <taxon>Dikarya</taxon>
        <taxon>Ascomycota</taxon>
        <taxon>Pezizomycotina</taxon>
        <taxon>Dothideomycetes</taxon>
        <taxon>Pleosporomycetidae</taxon>
        <taxon>Pleosporales</taxon>
        <taxon>Pleosporineae</taxon>
        <taxon>Phaeosphaeriaceae</taxon>
        <taxon>Parastagonospora</taxon>
    </lineage>
</organism>
<name>A0A7U2EPS6_PHANO</name>
<dbReference type="Proteomes" id="UP000663193">
    <property type="component" value="Chromosome 1"/>
</dbReference>
<reference evidence="2" key="1">
    <citation type="journal article" date="2021" name="BMC Genomics">
        <title>Chromosome-level genome assembly and manually-curated proteome of model necrotroph Parastagonospora nodorum Sn15 reveals a genome-wide trove of candidate effector homologs, and redundancy of virulence-related functions within an accessory chromosome.</title>
        <authorList>
            <person name="Bertazzoni S."/>
            <person name="Jones D.A.B."/>
            <person name="Phan H.T."/>
            <person name="Tan K.-C."/>
            <person name="Hane J.K."/>
        </authorList>
    </citation>
    <scope>NUCLEOTIDE SEQUENCE [LARGE SCALE GENOMIC DNA]</scope>
    <source>
        <strain evidence="2">SN15 / ATCC MYA-4574 / FGSC 10173)</strain>
    </source>
</reference>
<dbReference type="VEuPathDB" id="FungiDB:JI435_400540"/>
<dbReference type="AlphaFoldDB" id="A0A7U2EPS6"/>
<accession>A0A7U2EPS6</accession>
<sequence>MRYSLDMRGVFDSRHICYVSREKQGVPACVNRVPYWLRWEVLLRLAVAWLLKCGQSKGTSVALLIVSFVTEHDEIFHIYASRARAQTVEAILIRHADGKQPGEV</sequence>
<proteinExistence type="predicted"/>
<keyword evidence="2" id="KW-1185">Reference proteome</keyword>
<evidence type="ECO:0000313" key="1">
    <source>
        <dbReference type="EMBL" id="QRC90715.1"/>
    </source>
</evidence>
<gene>
    <name evidence="1" type="ORF">JI435_400540</name>
</gene>